<name>A0A075AAK4_OPIVI</name>
<keyword evidence="5" id="KW-1133">Transmembrane helix</keyword>
<reference evidence="7 8" key="1">
    <citation type="submission" date="2013-11" db="EMBL/GenBank/DDBJ databases">
        <title>Opisthorchis viverrini - life in the bile duct.</title>
        <authorList>
            <person name="Young N.D."/>
            <person name="Nagarajan N."/>
            <person name="Lin S.J."/>
            <person name="Korhonen P.K."/>
            <person name="Jex A.R."/>
            <person name="Hall R.S."/>
            <person name="Safavi-Hemami H."/>
            <person name="Kaewkong W."/>
            <person name="Bertrand D."/>
            <person name="Gao S."/>
            <person name="Seet Q."/>
            <person name="Wongkham S."/>
            <person name="Teh B.T."/>
            <person name="Wongkham C."/>
            <person name="Intapan P.M."/>
            <person name="Maleewong W."/>
            <person name="Yang X."/>
            <person name="Hu M."/>
            <person name="Wang Z."/>
            <person name="Hofmann A."/>
            <person name="Sternberg P.W."/>
            <person name="Tan P."/>
            <person name="Wang J."/>
            <person name="Gasser R.B."/>
        </authorList>
    </citation>
    <scope>NUCLEOTIDE SEQUENCE [LARGE SCALE GENOMIC DNA]</scope>
</reference>
<organism evidence="7 8">
    <name type="scientific">Opisthorchis viverrini</name>
    <name type="common">Southeast Asian liver fluke</name>
    <dbReference type="NCBI Taxonomy" id="6198"/>
    <lineage>
        <taxon>Eukaryota</taxon>
        <taxon>Metazoa</taxon>
        <taxon>Spiralia</taxon>
        <taxon>Lophotrochozoa</taxon>
        <taxon>Platyhelminthes</taxon>
        <taxon>Trematoda</taxon>
        <taxon>Digenea</taxon>
        <taxon>Opisthorchiida</taxon>
        <taxon>Opisthorchiata</taxon>
        <taxon>Opisthorchiidae</taxon>
        <taxon>Opisthorchis</taxon>
    </lineage>
</organism>
<dbReference type="InterPro" id="IPR001611">
    <property type="entry name" value="Leu-rich_rpt"/>
</dbReference>
<keyword evidence="5" id="KW-0812">Transmembrane</keyword>
<keyword evidence="3" id="KW-0677">Repeat</keyword>
<dbReference type="CTD" id="20315302"/>
<evidence type="ECO:0000256" key="2">
    <source>
        <dbReference type="ARBA" id="ARBA00022729"/>
    </source>
</evidence>
<feature type="compositionally biased region" description="Polar residues" evidence="4">
    <location>
        <begin position="560"/>
        <end position="569"/>
    </location>
</feature>
<evidence type="ECO:0000313" key="7">
    <source>
        <dbReference type="EMBL" id="KER32815.1"/>
    </source>
</evidence>
<sequence>MCDIISTWKIFLEFDVITGTEKFGMPSACLNVLVGVWLLVALRIRTSKPQFVQLGLCEMHCHCPSGEAVVDCNRQDRLQGVPTNLPRGVNKLYIQEGSFPAPSILTRANMTGLENLEHMSIIYCNLQAIESKTFLGMTKLKHLDLSRNALRQLDTYTFFGLQLINLYLQEQHNLTASHGLQISDDAFDGLTADQINLRGNNLYFVRYSMFSKVNNLHRLILSDNRITHLDEGFSKHFNGQTYLLDLTANPLECVCNLAWIAALSEEWANSLPGLNMTCVYRHSSSGAKTLLELRRLSVDHLCPSSRIQHIEVSVTDAASRVILDCTAVAIPRTLHSSVVKPGRLATATLLSNTPPEVAWQYVESGHLREIRRLPSEAQPTLDPSTENQTFPSSTVRLNVTLSNEARQYKCTTRNTVQDPQEVVVTVRGPLPRSSTHEEDAAEFRDTTAPIKSEFIFQGKSPISVPPKPKGSSMREDLLFTEPHYLLQPQFSLVQMALAVGGTFLATLILLFIGARCLSALRPHTIFRLSSSASSINATDAKVVYQPGTMSRAEIMRTEKTQCSSTQNGSDLAYKDNGQTSAQHPYPQLIFTGIDSRNAISPQFTHLSNLPNHYLQSSVHPSAQTSSSSGTDEIPSSLAHLVSTPLIRPSTSLHPMIHSDVTVSPCLTNLRPVHTQLAYWPVSATATAPPGSPYSIAGSHEYDVPRVMDLPSWTNAVGTLSRSNLINASDVGCDFRSNKGVTLL</sequence>
<dbReference type="Gene3D" id="3.80.10.10">
    <property type="entry name" value="Ribonuclease Inhibitor"/>
    <property type="match status" value="2"/>
</dbReference>
<dbReference type="InterPro" id="IPR003591">
    <property type="entry name" value="Leu-rich_rpt_typical-subtyp"/>
</dbReference>
<dbReference type="GeneID" id="20315302"/>
<dbReference type="PROSITE" id="PS51450">
    <property type="entry name" value="LRR"/>
    <property type="match status" value="2"/>
</dbReference>
<dbReference type="PANTHER" id="PTHR24366">
    <property type="entry name" value="IG(IMMUNOGLOBULIN) AND LRR(LEUCINE RICH REPEAT) DOMAINS"/>
    <property type="match status" value="1"/>
</dbReference>
<evidence type="ECO:0000256" key="5">
    <source>
        <dbReference type="SAM" id="Phobius"/>
    </source>
</evidence>
<gene>
    <name evidence="7" type="ORF">T265_01114</name>
</gene>
<accession>A0A075AAK4</accession>
<dbReference type="InterPro" id="IPR007110">
    <property type="entry name" value="Ig-like_dom"/>
</dbReference>
<proteinExistence type="predicted"/>
<dbReference type="SUPFAM" id="SSF52058">
    <property type="entry name" value="L domain-like"/>
    <property type="match status" value="1"/>
</dbReference>
<dbReference type="AlphaFoldDB" id="A0A075AAK4"/>
<evidence type="ECO:0000259" key="6">
    <source>
        <dbReference type="PROSITE" id="PS50835"/>
    </source>
</evidence>
<dbReference type="Pfam" id="PF13855">
    <property type="entry name" value="LRR_8"/>
    <property type="match status" value="1"/>
</dbReference>
<feature type="transmembrane region" description="Helical" evidence="5">
    <location>
        <begin position="492"/>
        <end position="514"/>
    </location>
</feature>
<keyword evidence="8" id="KW-1185">Reference proteome</keyword>
<dbReference type="PROSITE" id="PS50835">
    <property type="entry name" value="IG_LIKE"/>
    <property type="match status" value="1"/>
</dbReference>
<keyword evidence="2" id="KW-0732">Signal</keyword>
<evidence type="ECO:0000256" key="4">
    <source>
        <dbReference type="SAM" id="MobiDB-lite"/>
    </source>
</evidence>
<keyword evidence="5" id="KW-0472">Membrane</keyword>
<dbReference type="SMART" id="SM00369">
    <property type="entry name" value="LRR_TYP"/>
    <property type="match status" value="3"/>
</dbReference>
<feature type="region of interest" description="Disordered" evidence="4">
    <location>
        <begin position="558"/>
        <end position="577"/>
    </location>
</feature>
<feature type="domain" description="Ig-like" evidence="6">
    <location>
        <begin position="303"/>
        <end position="425"/>
    </location>
</feature>
<keyword evidence="1" id="KW-0433">Leucine-rich repeat</keyword>
<dbReference type="PANTHER" id="PTHR24366:SF96">
    <property type="entry name" value="LEUCINE RICH REPEAT CONTAINING 53"/>
    <property type="match status" value="1"/>
</dbReference>
<evidence type="ECO:0000313" key="8">
    <source>
        <dbReference type="Proteomes" id="UP000054324"/>
    </source>
</evidence>
<feature type="compositionally biased region" description="Polar residues" evidence="4">
    <location>
        <begin position="614"/>
        <end position="630"/>
    </location>
</feature>
<dbReference type="KEGG" id="ovi:T265_01114"/>
<dbReference type="OrthoDB" id="1574204at2759"/>
<evidence type="ECO:0000256" key="1">
    <source>
        <dbReference type="ARBA" id="ARBA00022614"/>
    </source>
</evidence>
<protein>
    <recommendedName>
        <fullName evidence="6">Ig-like domain-containing protein</fullName>
    </recommendedName>
</protein>
<evidence type="ECO:0000256" key="3">
    <source>
        <dbReference type="ARBA" id="ARBA00022737"/>
    </source>
</evidence>
<dbReference type="RefSeq" id="XP_009163339.1">
    <property type="nucleotide sequence ID" value="XM_009165075.1"/>
</dbReference>
<dbReference type="InterPro" id="IPR032675">
    <property type="entry name" value="LRR_dom_sf"/>
</dbReference>
<dbReference type="Proteomes" id="UP000054324">
    <property type="component" value="Unassembled WGS sequence"/>
</dbReference>
<feature type="region of interest" description="Disordered" evidence="4">
    <location>
        <begin position="614"/>
        <end position="634"/>
    </location>
</feature>
<dbReference type="EMBL" id="KL596630">
    <property type="protein sequence ID" value="KER32815.1"/>
    <property type="molecule type" value="Genomic_DNA"/>
</dbReference>
<dbReference type="STRING" id="6198.A0A075AAK4"/>